<dbReference type="Proteomes" id="UP000637643">
    <property type="component" value="Unassembled WGS sequence"/>
</dbReference>
<feature type="region of interest" description="Disordered" evidence="1">
    <location>
        <begin position="1"/>
        <end position="49"/>
    </location>
</feature>
<accession>A0A917FVM4</accession>
<sequence>MAERRGPQGQALPDPRGRKSPPESREKPVLPALPETRVHPENPGKARLD</sequence>
<evidence type="ECO:0000256" key="1">
    <source>
        <dbReference type="SAM" id="MobiDB-lite"/>
    </source>
</evidence>
<protein>
    <submittedName>
        <fullName evidence="2">Uncharacterized protein</fullName>
    </submittedName>
</protein>
<organism evidence="2 3">
    <name type="scientific">Paenibacillus albidus</name>
    <dbReference type="NCBI Taxonomy" id="2041023"/>
    <lineage>
        <taxon>Bacteria</taxon>
        <taxon>Bacillati</taxon>
        <taxon>Bacillota</taxon>
        <taxon>Bacilli</taxon>
        <taxon>Bacillales</taxon>
        <taxon>Paenibacillaceae</taxon>
        <taxon>Paenibacillus</taxon>
    </lineage>
</organism>
<name>A0A917FVM4_9BACL</name>
<evidence type="ECO:0000313" key="2">
    <source>
        <dbReference type="EMBL" id="GGG05481.1"/>
    </source>
</evidence>
<dbReference type="AlphaFoldDB" id="A0A917FVM4"/>
<feature type="compositionally biased region" description="Basic and acidic residues" evidence="1">
    <location>
        <begin position="36"/>
        <end position="49"/>
    </location>
</feature>
<reference evidence="2" key="2">
    <citation type="submission" date="2020-09" db="EMBL/GenBank/DDBJ databases">
        <authorList>
            <person name="Sun Q."/>
            <person name="Zhou Y."/>
        </authorList>
    </citation>
    <scope>NUCLEOTIDE SEQUENCE</scope>
    <source>
        <strain evidence="2">CGMCC 1.16134</strain>
    </source>
</reference>
<comment type="caution">
    <text evidence="2">The sequence shown here is derived from an EMBL/GenBank/DDBJ whole genome shotgun (WGS) entry which is preliminary data.</text>
</comment>
<feature type="compositionally biased region" description="Basic and acidic residues" evidence="1">
    <location>
        <begin position="15"/>
        <end position="28"/>
    </location>
</feature>
<reference evidence="2" key="1">
    <citation type="journal article" date="2014" name="Int. J. Syst. Evol. Microbiol.">
        <title>Complete genome sequence of Corynebacterium casei LMG S-19264T (=DSM 44701T), isolated from a smear-ripened cheese.</title>
        <authorList>
            <consortium name="US DOE Joint Genome Institute (JGI-PGF)"/>
            <person name="Walter F."/>
            <person name="Albersmeier A."/>
            <person name="Kalinowski J."/>
            <person name="Ruckert C."/>
        </authorList>
    </citation>
    <scope>NUCLEOTIDE SEQUENCE</scope>
    <source>
        <strain evidence="2">CGMCC 1.16134</strain>
    </source>
</reference>
<keyword evidence="3" id="KW-1185">Reference proteome</keyword>
<proteinExistence type="predicted"/>
<dbReference type="EMBL" id="BMKR01000039">
    <property type="protein sequence ID" value="GGG05481.1"/>
    <property type="molecule type" value="Genomic_DNA"/>
</dbReference>
<gene>
    <name evidence="2" type="ORF">GCM10010912_57710</name>
</gene>
<evidence type="ECO:0000313" key="3">
    <source>
        <dbReference type="Proteomes" id="UP000637643"/>
    </source>
</evidence>